<proteinExistence type="predicted"/>
<reference evidence="4" key="1">
    <citation type="submission" date="2017-02" db="EMBL/GenBank/DDBJ databases">
        <authorList>
            <person name="Varghese N."/>
            <person name="Submissions S."/>
        </authorList>
    </citation>
    <scope>NUCLEOTIDE SEQUENCE [LARGE SCALE GENOMIC DNA]</scope>
    <source>
        <strain evidence="4">DSM 24967</strain>
    </source>
</reference>
<dbReference type="Pfam" id="PF18291">
    <property type="entry name" value="HU-HIG"/>
    <property type="match status" value="1"/>
</dbReference>
<dbReference type="AlphaFoldDB" id="A0A1T5DXV0"/>
<feature type="domain" description="HU" evidence="2">
    <location>
        <begin position="1"/>
        <end position="126"/>
    </location>
</feature>
<dbReference type="InterPro" id="IPR041607">
    <property type="entry name" value="HU-HIG"/>
</dbReference>
<evidence type="ECO:0000259" key="2">
    <source>
        <dbReference type="Pfam" id="PF18291"/>
    </source>
</evidence>
<keyword evidence="4" id="KW-1185">Reference proteome</keyword>
<evidence type="ECO:0000256" key="1">
    <source>
        <dbReference type="ARBA" id="ARBA00023125"/>
    </source>
</evidence>
<accession>A0A1T5DXV0</accession>
<dbReference type="GO" id="GO:0003677">
    <property type="term" value="F:DNA binding"/>
    <property type="evidence" value="ECO:0007669"/>
    <property type="project" value="UniProtKB-KW"/>
</dbReference>
<dbReference type="InterPro" id="IPR005902">
    <property type="entry name" value="HU_DNA-bd_put"/>
</dbReference>
<dbReference type="SUPFAM" id="SSF47729">
    <property type="entry name" value="IHF-like DNA-binding proteins"/>
    <property type="match status" value="1"/>
</dbReference>
<dbReference type="InterPro" id="IPR010992">
    <property type="entry name" value="IHF-like_DNA-bd_dom_sf"/>
</dbReference>
<dbReference type="Proteomes" id="UP000190852">
    <property type="component" value="Unassembled WGS sequence"/>
</dbReference>
<protein>
    <submittedName>
        <fullName evidence="3">DNA-binding protein, histone-like, putative</fullName>
    </submittedName>
</protein>
<dbReference type="RefSeq" id="WP_079684115.1">
    <property type="nucleotide sequence ID" value="NZ_FUYQ01000022.1"/>
</dbReference>
<gene>
    <name evidence="3" type="ORF">SAMN05660349_02696</name>
</gene>
<evidence type="ECO:0000313" key="3">
    <source>
        <dbReference type="EMBL" id="SKB76662.1"/>
    </source>
</evidence>
<keyword evidence="1 3" id="KW-0238">DNA-binding</keyword>
<name>A0A1T5DXV0_9BACT</name>
<dbReference type="EMBL" id="FUYQ01000022">
    <property type="protein sequence ID" value="SKB76662.1"/>
    <property type="molecule type" value="Genomic_DNA"/>
</dbReference>
<organism evidence="3 4">
    <name type="scientific">Parabacteroides chartae</name>
    <dbReference type="NCBI Taxonomy" id="1037355"/>
    <lineage>
        <taxon>Bacteria</taxon>
        <taxon>Pseudomonadati</taxon>
        <taxon>Bacteroidota</taxon>
        <taxon>Bacteroidia</taxon>
        <taxon>Bacteroidales</taxon>
        <taxon>Tannerellaceae</taxon>
        <taxon>Parabacteroides</taxon>
    </lineage>
</organism>
<evidence type="ECO:0000313" key="4">
    <source>
        <dbReference type="Proteomes" id="UP000190852"/>
    </source>
</evidence>
<dbReference type="Gene3D" id="4.10.520.10">
    <property type="entry name" value="IHF-like DNA-binding proteins"/>
    <property type="match status" value="1"/>
</dbReference>
<sequence>MAAKYNLFKNPPKGNKSEQETFHARIVPGRTIQTEQIARELATMSSVSTGDVISVLDNLSYMISVHLKEGNIVNLDKIGHFSISVSCPKQLTGDRKIRSASVRFKKVNFRCANELKQKFVSMTMKREPSGNENPLTPQQRQQRILDFLAKETSITSTQCITLNGCTRYAAIKDLKTLTEASKIKRLGVAKSIIYILP</sequence>
<dbReference type="NCBIfam" id="TIGR01201">
    <property type="entry name" value="HU_rel"/>
    <property type="match status" value="1"/>
</dbReference>